<dbReference type="OrthoDB" id="10450576at2759"/>
<name>A0A553HMK3_9PEZI</name>
<sequence>MSSILVHFVAHGHNCPGVYEAIDIGILTKAMCDDDAPLQVRFCKVIFRGLERFLGTNDETDEIGDIITCYFEWKHNGSGRSLVAMSEEVFRAQMVLAQARGWSDTLRIEFTTYSRKGKEESECECGSEYSEDDSK</sequence>
<comment type="caution">
    <text evidence="1">The sequence shown here is derived from an EMBL/GenBank/DDBJ whole genome shotgun (WGS) entry which is preliminary data.</text>
</comment>
<dbReference type="AlphaFoldDB" id="A0A553HMK3"/>
<protein>
    <submittedName>
        <fullName evidence="1">Uncharacterized protein</fullName>
    </submittedName>
</protein>
<gene>
    <name evidence="1" type="ORF">FHL15_009883</name>
</gene>
<evidence type="ECO:0000313" key="2">
    <source>
        <dbReference type="Proteomes" id="UP000319160"/>
    </source>
</evidence>
<organism evidence="1 2">
    <name type="scientific">Xylaria flabelliformis</name>
    <dbReference type="NCBI Taxonomy" id="2512241"/>
    <lineage>
        <taxon>Eukaryota</taxon>
        <taxon>Fungi</taxon>
        <taxon>Dikarya</taxon>
        <taxon>Ascomycota</taxon>
        <taxon>Pezizomycotina</taxon>
        <taxon>Sordariomycetes</taxon>
        <taxon>Xylariomycetidae</taxon>
        <taxon>Xylariales</taxon>
        <taxon>Xylariaceae</taxon>
        <taxon>Xylaria</taxon>
    </lineage>
</organism>
<dbReference type="Proteomes" id="UP000319160">
    <property type="component" value="Unassembled WGS sequence"/>
</dbReference>
<reference evidence="2" key="1">
    <citation type="submission" date="2019-06" db="EMBL/GenBank/DDBJ databases">
        <title>Draft genome sequence of the griseofulvin-producing fungus Xylaria cubensis strain G536.</title>
        <authorList>
            <person name="Mead M.E."/>
            <person name="Raja H.A."/>
            <person name="Steenwyk J.L."/>
            <person name="Knowles S.L."/>
            <person name="Oberlies N.H."/>
            <person name="Rokas A."/>
        </authorList>
    </citation>
    <scope>NUCLEOTIDE SEQUENCE [LARGE SCALE GENOMIC DNA]</scope>
    <source>
        <strain evidence="2">G536</strain>
    </source>
</reference>
<accession>A0A553HMK3</accession>
<proteinExistence type="predicted"/>
<evidence type="ECO:0000313" key="1">
    <source>
        <dbReference type="EMBL" id="TRX89185.1"/>
    </source>
</evidence>
<dbReference type="EMBL" id="VFLP01000071">
    <property type="protein sequence ID" value="TRX89185.1"/>
    <property type="molecule type" value="Genomic_DNA"/>
</dbReference>
<keyword evidence="2" id="KW-1185">Reference proteome</keyword>